<organism evidence="1 2">
    <name type="scientific">Rangifer tarandus platyrhynchus</name>
    <name type="common">Svalbard reindeer</name>
    <dbReference type="NCBI Taxonomy" id="3082113"/>
    <lineage>
        <taxon>Eukaryota</taxon>
        <taxon>Metazoa</taxon>
        <taxon>Chordata</taxon>
        <taxon>Craniata</taxon>
        <taxon>Vertebrata</taxon>
        <taxon>Euteleostomi</taxon>
        <taxon>Mammalia</taxon>
        <taxon>Eutheria</taxon>
        <taxon>Laurasiatheria</taxon>
        <taxon>Artiodactyla</taxon>
        <taxon>Ruminantia</taxon>
        <taxon>Pecora</taxon>
        <taxon>Cervidae</taxon>
        <taxon>Odocoileinae</taxon>
        <taxon>Rangifer</taxon>
    </lineage>
</organism>
<reference evidence="1" key="1">
    <citation type="submission" date="2023-04" db="EMBL/GenBank/DDBJ databases">
        <authorList>
            <consortium name="ELIXIR-Norway"/>
        </authorList>
    </citation>
    <scope>NUCLEOTIDE SEQUENCE [LARGE SCALE GENOMIC DNA]</scope>
</reference>
<dbReference type="Proteomes" id="UP001176941">
    <property type="component" value="Chromosome 11"/>
</dbReference>
<dbReference type="EMBL" id="OX459947">
    <property type="protein sequence ID" value="CAI9154107.1"/>
    <property type="molecule type" value="Genomic_DNA"/>
</dbReference>
<name>A0ABN8Y0J6_RANTA</name>
<evidence type="ECO:0000313" key="1">
    <source>
        <dbReference type="EMBL" id="CAI9154107.1"/>
    </source>
</evidence>
<protein>
    <submittedName>
        <fullName evidence="1">Uncharacterized protein</fullName>
    </submittedName>
</protein>
<sequence>MAWPWWTAPAPPTWPRLFRPVARPTSSCLATALPDSPSARPCRLLPSPGLLPSPALFPGPALRPSRALLPWSASAPSLSRSRSCAPAHLEPAHRVLSEGVPSPGRRNLCTDLCLLV</sequence>
<keyword evidence="2" id="KW-1185">Reference proteome</keyword>
<evidence type="ECO:0000313" key="2">
    <source>
        <dbReference type="Proteomes" id="UP001176941"/>
    </source>
</evidence>
<accession>A0ABN8Y0J6</accession>
<gene>
    <name evidence="1" type="ORF">MRATA1EN1_LOCUS3069</name>
</gene>
<proteinExistence type="predicted"/>